<dbReference type="PROSITE" id="PS50082">
    <property type="entry name" value="WD_REPEATS_2"/>
    <property type="match status" value="1"/>
</dbReference>
<evidence type="ECO:0000256" key="1">
    <source>
        <dbReference type="PROSITE-ProRule" id="PRU00221"/>
    </source>
</evidence>
<keyword evidence="4" id="KW-1185">Reference proteome</keyword>
<accession>A0A9P6R191</accession>
<sequence>MLCEMTVGSNADPDTESDAESDAESENETDAESEDETDAESEDEYYDDDDPFSLAFSPTGSQLAVGDKKATVSVYDTCTKELLASTTVEGERVSALAYSPNGQELGSRDIVRSIAWNPVVPLEFVTGCQDRSVRVWRISESSDGCGAVSVDLMWASNIGMLSASGMTLDGVIGLDVDSRKILKQRGAVGDVLTIEGDGAGDSPNDDGDSGDEEGPKGGPSSGSMLEKEKEEKDEEEYESEKRA</sequence>
<keyword evidence="1" id="KW-0853">WD repeat</keyword>
<reference evidence="3" key="1">
    <citation type="journal article" date="2020" name="Fungal Divers.">
        <title>Resolving the Mortierellaceae phylogeny through synthesis of multi-gene phylogenetics and phylogenomics.</title>
        <authorList>
            <person name="Vandepol N."/>
            <person name="Liber J."/>
            <person name="Desiro A."/>
            <person name="Na H."/>
            <person name="Kennedy M."/>
            <person name="Barry K."/>
            <person name="Grigoriev I.V."/>
            <person name="Miller A.N."/>
            <person name="O'Donnell K."/>
            <person name="Stajich J.E."/>
            <person name="Bonito G."/>
        </authorList>
    </citation>
    <scope>NUCLEOTIDE SEQUENCE</scope>
    <source>
        <strain evidence="3">NVP60</strain>
    </source>
</reference>
<feature type="compositionally biased region" description="Acidic residues" evidence="2">
    <location>
        <begin position="203"/>
        <end position="212"/>
    </location>
</feature>
<feature type="repeat" description="WD" evidence="1">
    <location>
        <begin position="104"/>
        <end position="139"/>
    </location>
</feature>
<dbReference type="OrthoDB" id="2441436at2759"/>
<protein>
    <recommendedName>
        <fullName evidence="5">WD40 repeat-like protein</fullName>
    </recommendedName>
</protein>
<evidence type="ECO:0000313" key="3">
    <source>
        <dbReference type="EMBL" id="KAG0310380.1"/>
    </source>
</evidence>
<dbReference type="SUPFAM" id="SSF50998">
    <property type="entry name" value="Quinoprotein alcohol dehydrogenase-like"/>
    <property type="match status" value="1"/>
</dbReference>
<name>A0A9P6R191_9FUNG</name>
<feature type="compositionally biased region" description="Acidic residues" evidence="2">
    <location>
        <begin position="13"/>
        <end position="51"/>
    </location>
</feature>
<feature type="region of interest" description="Disordered" evidence="2">
    <location>
        <begin position="192"/>
        <end position="243"/>
    </location>
</feature>
<dbReference type="InterPro" id="IPR001680">
    <property type="entry name" value="WD40_rpt"/>
</dbReference>
<dbReference type="Proteomes" id="UP000823405">
    <property type="component" value="Unassembled WGS sequence"/>
</dbReference>
<evidence type="ECO:0000256" key="2">
    <source>
        <dbReference type="SAM" id="MobiDB-lite"/>
    </source>
</evidence>
<dbReference type="AlphaFoldDB" id="A0A9P6R191"/>
<feature type="compositionally biased region" description="Acidic residues" evidence="2">
    <location>
        <begin position="231"/>
        <end position="243"/>
    </location>
</feature>
<evidence type="ECO:0000313" key="4">
    <source>
        <dbReference type="Proteomes" id="UP000823405"/>
    </source>
</evidence>
<dbReference type="InterPro" id="IPR011047">
    <property type="entry name" value="Quinoprotein_ADH-like_sf"/>
</dbReference>
<dbReference type="SMART" id="SM00320">
    <property type="entry name" value="WD40"/>
    <property type="match status" value="2"/>
</dbReference>
<proteinExistence type="predicted"/>
<dbReference type="EMBL" id="JAAAIN010000845">
    <property type="protein sequence ID" value="KAG0310380.1"/>
    <property type="molecule type" value="Genomic_DNA"/>
</dbReference>
<comment type="caution">
    <text evidence="3">The sequence shown here is derived from an EMBL/GenBank/DDBJ whole genome shotgun (WGS) entry which is preliminary data.</text>
</comment>
<dbReference type="InterPro" id="IPR015943">
    <property type="entry name" value="WD40/YVTN_repeat-like_dom_sf"/>
</dbReference>
<feature type="region of interest" description="Disordered" evidence="2">
    <location>
        <begin position="1"/>
        <end position="53"/>
    </location>
</feature>
<dbReference type="Pfam" id="PF00400">
    <property type="entry name" value="WD40"/>
    <property type="match status" value="2"/>
</dbReference>
<evidence type="ECO:0008006" key="5">
    <source>
        <dbReference type="Google" id="ProtNLM"/>
    </source>
</evidence>
<gene>
    <name evidence="3" type="ORF">BGZ97_012604</name>
</gene>
<organism evidence="3 4">
    <name type="scientific">Linnemannia gamsii</name>
    <dbReference type="NCBI Taxonomy" id="64522"/>
    <lineage>
        <taxon>Eukaryota</taxon>
        <taxon>Fungi</taxon>
        <taxon>Fungi incertae sedis</taxon>
        <taxon>Mucoromycota</taxon>
        <taxon>Mortierellomycotina</taxon>
        <taxon>Mortierellomycetes</taxon>
        <taxon>Mortierellales</taxon>
        <taxon>Mortierellaceae</taxon>
        <taxon>Linnemannia</taxon>
    </lineage>
</organism>
<dbReference type="Gene3D" id="2.130.10.10">
    <property type="entry name" value="YVTN repeat-like/Quinoprotein amine dehydrogenase"/>
    <property type="match status" value="1"/>
</dbReference>